<protein>
    <submittedName>
        <fullName evidence="2">Uncharacterized protein</fullName>
    </submittedName>
</protein>
<feature type="region of interest" description="Disordered" evidence="1">
    <location>
        <begin position="65"/>
        <end position="97"/>
    </location>
</feature>
<reference evidence="2 3" key="1">
    <citation type="journal article" date="2021" name="BMC Genomics">
        <title>Datura genome reveals duplications of psychoactive alkaloid biosynthetic genes and high mutation rate following tissue culture.</title>
        <authorList>
            <person name="Rajewski A."/>
            <person name="Carter-House D."/>
            <person name="Stajich J."/>
            <person name="Litt A."/>
        </authorList>
    </citation>
    <scope>NUCLEOTIDE SEQUENCE [LARGE SCALE GENOMIC DNA]</scope>
    <source>
        <strain evidence="2">AR-01</strain>
    </source>
</reference>
<accession>A0ABS8S8Y3</accession>
<evidence type="ECO:0000313" key="2">
    <source>
        <dbReference type="EMBL" id="MCD7455275.1"/>
    </source>
</evidence>
<name>A0ABS8S8Y3_DATST</name>
<sequence>MQRCSYIRHEISSPICKSPKRLGFLLAGNSINITIVTMENIDEQLNASQDNGGVAPNNERILFGPHGMLPIEGKNPNNSGHLGVDEYDDESQRNNINSEDMILEDMIRLLVAQ</sequence>
<evidence type="ECO:0000256" key="1">
    <source>
        <dbReference type="SAM" id="MobiDB-lite"/>
    </source>
</evidence>
<evidence type="ECO:0000313" key="3">
    <source>
        <dbReference type="Proteomes" id="UP000823775"/>
    </source>
</evidence>
<organism evidence="2 3">
    <name type="scientific">Datura stramonium</name>
    <name type="common">Jimsonweed</name>
    <name type="synonym">Common thornapple</name>
    <dbReference type="NCBI Taxonomy" id="4076"/>
    <lineage>
        <taxon>Eukaryota</taxon>
        <taxon>Viridiplantae</taxon>
        <taxon>Streptophyta</taxon>
        <taxon>Embryophyta</taxon>
        <taxon>Tracheophyta</taxon>
        <taxon>Spermatophyta</taxon>
        <taxon>Magnoliopsida</taxon>
        <taxon>eudicotyledons</taxon>
        <taxon>Gunneridae</taxon>
        <taxon>Pentapetalae</taxon>
        <taxon>asterids</taxon>
        <taxon>lamiids</taxon>
        <taxon>Solanales</taxon>
        <taxon>Solanaceae</taxon>
        <taxon>Solanoideae</taxon>
        <taxon>Datureae</taxon>
        <taxon>Datura</taxon>
    </lineage>
</organism>
<keyword evidence="3" id="KW-1185">Reference proteome</keyword>
<dbReference type="Proteomes" id="UP000823775">
    <property type="component" value="Unassembled WGS sequence"/>
</dbReference>
<dbReference type="EMBL" id="JACEIK010000337">
    <property type="protein sequence ID" value="MCD7455275.1"/>
    <property type="molecule type" value="Genomic_DNA"/>
</dbReference>
<proteinExistence type="predicted"/>
<comment type="caution">
    <text evidence="2">The sequence shown here is derived from an EMBL/GenBank/DDBJ whole genome shotgun (WGS) entry which is preliminary data.</text>
</comment>
<gene>
    <name evidence="2" type="ORF">HAX54_027650</name>
</gene>